<dbReference type="EMBL" id="LCFP01000004">
    <property type="protein sequence ID" value="KKS97964.1"/>
    <property type="molecule type" value="Genomic_DNA"/>
</dbReference>
<keyword evidence="5" id="KW-0472">Membrane</keyword>
<dbReference type="GO" id="GO:0005886">
    <property type="term" value="C:plasma membrane"/>
    <property type="evidence" value="ECO:0007669"/>
    <property type="project" value="UniProtKB-SubCell"/>
</dbReference>
<keyword evidence="4 7" id="KW-0808">Transferase</keyword>
<gene>
    <name evidence="7" type="ORF">UV73_C0004G0106</name>
</gene>
<dbReference type="PANTHER" id="PTHR43646">
    <property type="entry name" value="GLYCOSYLTRANSFERASE"/>
    <property type="match status" value="1"/>
</dbReference>
<accession>A0A0G1DJW2</accession>
<dbReference type="Pfam" id="PF00535">
    <property type="entry name" value="Glycos_transf_2"/>
    <property type="match status" value="1"/>
</dbReference>
<evidence type="ECO:0000313" key="8">
    <source>
        <dbReference type="Proteomes" id="UP000034894"/>
    </source>
</evidence>
<evidence type="ECO:0000256" key="4">
    <source>
        <dbReference type="ARBA" id="ARBA00022679"/>
    </source>
</evidence>
<dbReference type="SUPFAM" id="SSF53448">
    <property type="entry name" value="Nucleotide-diphospho-sugar transferases"/>
    <property type="match status" value="1"/>
</dbReference>
<dbReference type="STRING" id="1618443.UV73_C0004G0106"/>
<comment type="subcellular location">
    <subcellularLocation>
        <location evidence="1">Cell membrane</location>
    </subcellularLocation>
</comment>
<dbReference type="InterPro" id="IPR001173">
    <property type="entry name" value="Glyco_trans_2-like"/>
</dbReference>
<evidence type="ECO:0000256" key="3">
    <source>
        <dbReference type="ARBA" id="ARBA00022676"/>
    </source>
</evidence>
<evidence type="ECO:0000259" key="6">
    <source>
        <dbReference type="Pfam" id="PF00535"/>
    </source>
</evidence>
<keyword evidence="3" id="KW-0328">Glycosyltransferase</keyword>
<dbReference type="Proteomes" id="UP000034894">
    <property type="component" value="Unassembled WGS sequence"/>
</dbReference>
<proteinExistence type="predicted"/>
<reference evidence="7 8" key="1">
    <citation type="journal article" date="2015" name="Nature">
        <title>rRNA introns, odd ribosomes, and small enigmatic genomes across a large radiation of phyla.</title>
        <authorList>
            <person name="Brown C.T."/>
            <person name="Hug L.A."/>
            <person name="Thomas B.C."/>
            <person name="Sharon I."/>
            <person name="Castelle C.J."/>
            <person name="Singh A."/>
            <person name="Wilkins M.J."/>
            <person name="Williams K.H."/>
            <person name="Banfield J.F."/>
        </authorList>
    </citation>
    <scope>NUCLEOTIDE SEQUENCE [LARGE SCALE GENOMIC DNA]</scope>
</reference>
<name>A0A0G1DJW2_9BACT</name>
<organism evidence="7 8">
    <name type="scientific">Candidatus Gottesmanbacteria bacterium GW2011_GWA2_43_14</name>
    <dbReference type="NCBI Taxonomy" id="1618443"/>
    <lineage>
        <taxon>Bacteria</taxon>
        <taxon>Candidatus Gottesmaniibacteriota</taxon>
    </lineage>
</organism>
<comment type="caution">
    <text evidence="7">The sequence shown here is derived from an EMBL/GenBank/DDBJ whole genome shotgun (WGS) entry which is preliminary data.</text>
</comment>
<evidence type="ECO:0000256" key="1">
    <source>
        <dbReference type="ARBA" id="ARBA00004236"/>
    </source>
</evidence>
<dbReference type="CDD" id="cd00761">
    <property type="entry name" value="Glyco_tranf_GTA_type"/>
    <property type="match status" value="1"/>
</dbReference>
<dbReference type="Gene3D" id="3.90.550.10">
    <property type="entry name" value="Spore Coat Polysaccharide Biosynthesis Protein SpsA, Chain A"/>
    <property type="match status" value="1"/>
</dbReference>
<protein>
    <submittedName>
        <fullName evidence="7">Glycosyltransferase</fullName>
    </submittedName>
</protein>
<feature type="domain" description="Glycosyltransferase 2-like" evidence="6">
    <location>
        <begin position="10"/>
        <end position="122"/>
    </location>
</feature>
<dbReference type="GO" id="GO:0016757">
    <property type="term" value="F:glycosyltransferase activity"/>
    <property type="evidence" value="ECO:0007669"/>
    <property type="project" value="UniProtKB-KW"/>
</dbReference>
<dbReference type="AlphaFoldDB" id="A0A0G1DJW2"/>
<dbReference type="InterPro" id="IPR029044">
    <property type="entry name" value="Nucleotide-diphossugar_trans"/>
</dbReference>
<evidence type="ECO:0000256" key="5">
    <source>
        <dbReference type="ARBA" id="ARBA00023136"/>
    </source>
</evidence>
<dbReference type="PANTHER" id="PTHR43646:SF2">
    <property type="entry name" value="GLYCOSYLTRANSFERASE 2-LIKE DOMAIN-CONTAINING PROTEIN"/>
    <property type="match status" value="1"/>
</dbReference>
<evidence type="ECO:0000256" key="2">
    <source>
        <dbReference type="ARBA" id="ARBA00022475"/>
    </source>
</evidence>
<keyword evidence="2" id="KW-1003">Cell membrane</keyword>
<sequence length="243" mass="27363">MNQHKHPRISVVIPAFNEAGFLPACLEAVNKQTFRDYEVIVVDNNSTDDTAQIAKKYGARVVKEKKQGLIAARERGFREAKADILARTDADTLVPDDWLEKIDLAFKNHPDAVGFSGPIFKSGGILSFFGKIYSLTAEKILFKTYVGQDCFLGPNMVIKKSAWEKTRVCGDETEVLEDLDLSYHLAKTGKVLFLPELAVSSSTRRMRENPVRGVHLYLVQYISRYFKTLKCHQFDKPVSVTAT</sequence>
<evidence type="ECO:0000313" key="7">
    <source>
        <dbReference type="EMBL" id="KKS97964.1"/>
    </source>
</evidence>